<evidence type="ECO:0000256" key="4">
    <source>
        <dbReference type="ARBA" id="ARBA00023242"/>
    </source>
</evidence>
<dbReference type="OrthoDB" id="690068at2759"/>
<evidence type="ECO:0000313" key="9">
    <source>
        <dbReference type="Proteomes" id="UP000000226"/>
    </source>
</evidence>
<keyword evidence="2" id="KW-0805">Transcription regulation</keyword>
<protein>
    <recommendedName>
        <fullName evidence="7">BHLH domain-containing protein</fullName>
    </recommendedName>
</protein>
<dbReference type="InterPro" id="IPR011598">
    <property type="entry name" value="bHLH_dom"/>
</dbReference>
<keyword evidence="5" id="KW-0175">Coiled coil</keyword>
<dbReference type="OMA" id="GASCNDY"/>
<evidence type="ECO:0000256" key="3">
    <source>
        <dbReference type="ARBA" id="ARBA00023163"/>
    </source>
</evidence>
<evidence type="ECO:0000256" key="1">
    <source>
        <dbReference type="ARBA" id="ARBA00004123"/>
    </source>
</evidence>
<feature type="coiled-coil region" evidence="5">
    <location>
        <begin position="225"/>
        <end position="252"/>
    </location>
</feature>
<evidence type="ECO:0000259" key="7">
    <source>
        <dbReference type="PROSITE" id="PS50888"/>
    </source>
</evidence>
<evidence type="ECO:0000256" key="6">
    <source>
        <dbReference type="SAM" id="MobiDB-lite"/>
    </source>
</evidence>
<dbReference type="GO" id="GO:0005634">
    <property type="term" value="C:nucleus"/>
    <property type="evidence" value="ECO:0007669"/>
    <property type="project" value="UniProtKB-SubCell"/>
</dbReference>
<dbReference type="InterPro" id="IPR036638">
    <property type="entry name" value="HLH_DNA-bd_sf"/>
</dbReference>
<feature type="region of interest" description="Disordered" evidence="6">
    <location>
        <begin position="167"/>
        <end position="186"/>
    </location>
</feature>
<dbReference type="SUPFAM" id="SSF47459">
    <property type="entry name" value="HLH, helix-loop-helix DNA-binding domain"/>
    <property type="match status" value="1"/>
</dbReference>
<dbReference type="SMART" id="SM00353">
    <property type="entry name" value="HLH"/>
    <property type="match status" value="1"/>
</dbReference>
<dbReference type="EMBL" id="CM002297">
    <property type="protein sequence ID" value="ESW06371.1"/>
    <property type="molecule type" value="Genomic_DNA"/>
</dbReference>
<dbReference type="Proteomes" id="UP000000226">
    <property type="component" value="Chromosome 10"/>
</dbReference>
<sequence length="369" mass="41604">MEEDSWESWISSLEMGDEDNFIGHSHIKSLDEDKFVLEPLNFSFHNSSTNNNDNDNNSKKVFSMGSSCLSYEEDASFDERHGKMLKSNSSSSIISQDVVAYKNAASSSSSSSAPSSSSSFILSFENSTMKPSSLHHRPNDDDDHGDLHRYFGGDALCSSVLSSESEHVITKPKAKQGDNKKYRSSSEIQDHIMTERRRRQELTERFIALSATIPGLKKTDKAYILREAMIYMKQLEERVIELENENKRKNTDSRILIKKYSQVCSREEEGTSCDETKSHNISTPPLPQVEARVLEKEVLIGIHCHKQKDIVLKIMALLQNHHLSLASSSVLPFGTSTLKVTIIAQMEEKYCMTVNNLVKSLKQALLKIT</sequence>
<keyword evidence="3" id="KW-0804">Transcription</keyword>
<dbReference type="PANTHER" id="PTHR45959:SF2">
    <property type="entry name" value="BHLH TRANSCRIPTION FACTOR"/>
    <property type="match status" value="1"/>
</dbReference>
<organism evidence="8 9">
    <name type="scientific">Phaseolus vulgaris</name>
    <name type="common">Kidney bean</name>
    <name type="synonym">French bean</name>
    <dbReference type="NCBI Taxonomy" id="3885"/>
    <lineage>
        <taxon>Eukaryota</taxon>
        <taxon>Viridiplantae</taxon>
        <taxon>Streptophyta</taxon>
        <taxon>Embryophyta</taxon>
        <taxon>Tracheophyta</taxon>
        <taxon>Spermatophyta</taxon>
        <taxon>Magnoliopsida</taxon>
        <taxon>eudicotyledons</taxon>
        <taxon>Gunneridae</taxon>
        <taxon>Pentapetalae</taxon>
        <taxon>rosids</taxon>
        <taxon>fabids</taxon>
        <taxon>Fabales</taxon>
        <taxon>Fabaceae</taxon>
        <taxon>Papilionoideae</taxon>
        <taxon>50 kb inversion clade</taxon>
        <taxon>NPAAA clade</taxon>
        <taxon>indigoferoid/millettioid clade</taxon>
        <taxon>Phaseoleae</taxon>
        <taxon>Phaseolus</taxon>
    </lineage>
</organism>
<dbReference type="Gramene" id="ESW06371">
    <property type="protein sequence ID" value="ESW06371"/>
    <property type="gene ID" value="PHAVU_010G042700g"/>
</dbReference>
<accession>V7AQ82</accession>
<proteinExistence type="predicted"/>
<dbReference type="PROSITE" id="PS50888">
    <property type="entry name" value="BHLH"/>
    <property type="match status" value="1"/>
</dbReference>
<evidence type="ECO:0000256" key="5">
    <source>
        <dbReference type="SAM" id="Coils"/>
    </source>
</evidence>
<dbReference type="GO" id="GO:0046983">
    <property type="term" value="F:protein dimerization activity"/>
    <property type="evidence" value="ECO:0007669"/>
    <property type="project" value="InterPro"/>
</dbReference>
<dbReference type="eggNOG" id="ENOG502QWBY">
    <property type="taxonomic scope" value="Eukaryota"/>
</dbReference>
<keyword evidence="9" id="KW-1185">Reference proteome</keyword>
<dbReference type="InterPro" id="IPR052610">
    <property type="entry name" value="bHLH_transcription_regulator"/>
</dbReference>
<dbReference type="Gene3D" id="4.10.280.10">
    <property type="entry name" value="Helix-loop-helix DNA-binding domain"/>
    <property type="match status" value="1"/>
</dbReference>
<evidence type="ECO:0000313" key="8">
    <source>
        <dbReference type="EMBL" id="ESW06371.1"/>
    </source>
</evidence>
<dbReference type="PANTHER" id="PTHR45959">
    <property type="entry name" value="BHLH TRANSCRIPTION FACTOR"/>
    <property type="match status" value="1"/>
</dbReference>
<dbReference type="AlphaFoldDB" id="V7AQ82"/>
<dbReference type="Pfam" id="PF00010">
    <property type="entry name" value="HLH"/>
    <property type="match status" value="1"/>
</dbReference>
<dbReference type="InterPro" id="IPR054502">
    <property type="entry name" value="bHLH-TF_ACT-like_plant"/>
</dbReference>
<feature type="domain" description="BHLH" evidence="7">
    <location>
        <begin position="186"/>
        <end position="235"/>
    </location>
</feature>
<evidence type="ECO:0000256" key="2">
    <source>
        <dbReference type="ARBA" id="ARBA00023015"/>
    </source>
</evidence>
<dbReference type="STRING" id="3885.V7AQ82"/>
<reference evidence="9" key="1">
    <citation type="journal article" date="2014" name="Nat. Genet.">
        <title>A reference genome for common bean and genome-wide analysis of dual domestications.</title>
        <authorList>
            <person name="Schmutz J."/>
            <person name="McClean P.E."/>
            <person name="Mamidi S."/>
            <person name="Wu G.A."/>
            <person name="Cannon S.B."/>
            <person name="Grimwood J."/>
            <person name="Jenkins J."/>
            <person name="Shu S."/>
            <person name="Song Q."/>
            <person name="Chavarro C."/>
            <person name="Torres-Torres M."/>
            <person name="Geffroy V."/>
            <person name="Moghaddam S.M."/>
            <person name="Gao D."/>
            <person name="Abernathy B."/>
            <person name="Barry K."/>
            <person name="Blair M."/>
            <person name="Brick M.A."/>
            <person name="Chovatia M."/>
            <person name="Gepts P."/>
            <person name="Goodstein D.M."/>
            <person name="Gonzales M."/>
            <person name="Hellsten U."/>
            <person name="Hyten D.L."/>
            <person name="Jia G."/>
            <person name="Kelly J.D."/>
            <person name="Kudrna D."/>
            <person name="Lee R."/>
            <person name="Richard M.M."/>
            <person name="Miklas P.N."/>
            <person name="Osorno J.M."/>
            <person name="Rodrigues J."/>
            <person name="Thareau V."/>
            <person name="Urrea C.A."/>
            <person name="Wang M."/>
            <person name="Yu Y."/>
            <person name="Zhang M."/>
            <person name="Wing R.A."/>
            <person name="Cregan P.B."/>
            <person name="Rokhsar D.S."/>
            <person name="Jackson S.A."/>
        </authorList>
    </citation>
    <scope>NUCLEOTIDE SEQUENCE [LARGE SCALE GENOMIC DNA]</scope>
    <source>
        <strain evidence="9">cv. G19833</strain>
    </source>
</reference>
<feature type="compositionally biased region" description="Basic and acidic residues" evidence="6">
    <location>
        <begin position="167"/>
        <end position="181"/>
    </location>
</feature>
<comment type="subcellular location">
    <subcellularLocation>
        <location evidence="1">Nucleus</location>
    </subcellularLocation>
</comment>
<dbReference type="Pfam" id="PF22754">
    <property type="entry name" value="bHLH-TF_ACT-like_plant"/>
    <property type="match status" value="1"/>
</dbReference>
<dbReference type="SMR" id="V7AQ82"/>
<keyword evidence="4" id="KW-0539">Nucleus</keyword>
<gene>
    <name evidence="8" type="ORF">PHAVU_010G042700g</name>
</gene>
<name>V7AQ82_PHAVU</name>